<protein>
    <recommendedName>
        <fullName evidence="3">Glycine transferase</fullName>
    </recommendedName>
</protein>
<keyword evidence="2" id="KW-1185">Reference proteome</keyword>
<dbReference type="Pfam" id="PF08889">
    <property type="entry name" value="WbqC"/>
    <property type="match status" value="1"/>
</dbReference>
<dbReference type="EMBL" id="QNUL01000032">
    <property type="protein sequence ID" value="REA56964.1"/>
    <property type="molecule type" value="Genomic_DNA"/>
</dbReference>
<reference evidence="1 2" key="1">
    <citation type="submission" date="2018-07" db="EMBL/GenBank/DDBJ databases">
        <title>Dyadobacter roseus sp. nov., isolated from rose rhizosphere soil.</title>
        <authorList>
            <person name="Chen L."/>
        </authorList>
    </citation>
    <scope>NUCLEOTIDE SEQUENCE [LARGE SCALE GENOMIC DNA]</scope>
    <source>
        <strain evidence="1 2">RS19</strain>
    </source>
</reference>
<sequence length="232" mass="27099">MTIAIMQPYIFPYIGYFQLINAVDKFIIYDDVNFINKGWINRNNILVGGKPHMFTIPLKDASQNKLINEVLMLKSDPWRKKFLKTLQQSYQKAPNYQKVFILIEEIVNFDPETIHEFTLHALQKTCAFMGIETEIVPSSRIYDNTNLKGPDRILDICRQEKATHYINPVGGMELYDKNVFENEGIRLNFLKSVLSPYSQFQNAFVPWLSVLDILMFNDTEKVTTLLKDYELI</sequence>
<dbReference type="Proteomes" id="UP000256373">
    <property type="component" value="Unassembled WGS sequence"/>
</dbReference>
<gene>
    <name evidence="1" type="ORF">DSL64_25260</name>
</gene>
<dbReference type="InterPro" id="IPR014985">
    <property type="entry name" value="WbqC"/>
</dbReference>
<evidence type="ECO:0000313" key="2">
    <source>
        <dbReference type="Proteomes" id="UP000256373"/>
    </source>
</evidence>
<proteinExistence type="predicted"/>
<organism evidence="1 2">
    <name type="scientific">Dyadobacter luteus</name>
    <dbReference type="NCBI Taxonomy" id="2259619"/>
    <lineage>
        <taxon>Bacteria</taxon>
        <taxon>Pseudomonadati</taxon>
        <taxon>Bacteroidota</taxon>
        <taxon>Cytophagia</taxon>
        <taxon>Cytophagales</taxon>
        <taxon>Spirosomataceae</taxon>
        <taxon>Dyadobacter</taxon>
    </lineage>
</organism>
<evidence type="ECO:0008006" key="3">
    <source>
        <dbReference type="Google" id="ProtNLM"/>
    </source>
</evidence>
<accession>A0A3D8Y428</accession>
<name>A0A3D8Y428_9BACT</name>
<evidence type="ECO:0000313" key="1">
    <source>
        <dbReference type="EMBL" id="REA56964.1"/>
    </source>
</evidence>
<dbReference type="AlphaFoldDB" id="A0A3D8Y428"/>
<comment type="caution">
    <text evidence="1">The sequence shown here is derived from an EMBL/GenBank/DDBJ whole genome shotgun (WGS) entry which is preliminary data.</text>
</comment>
<dbReference type="OrthoDB" id="3611744at2"/>
<dbReference type="RefSeq" id="WP_115833741.1">
    <property type="nucleotide sequence ID" value="NZ_QNUL01000032.1"/>
</dbReference>